<dbReference type="SUPFAM" id="SSF56425">
    <property type="entry name" value="Succinate dehydrogenase/fumarate reductase flavoprotein, catalytic domain"/>
    <property type="match status" value="1"/>
</dbReference>
<dbReference type="PANTHER" id="PTHR43400">
    <property type="entry name" value="FUMARATE REDUCTASE"/>
    <property type="match status" value="1"/>
</dbReference>
<dbReference type="Gene3D" id="3.50.50.60">
    <property type="entry name" value="FAD/NAD(P)-binding domain"/>
    <property type="match status" value="2"/>
</dbReference>
<evidence type="ECO:0000256" key="7">
    <source>
        <dbReference type="ARBA" id="ARBA00023002"/>
    </source>
</evidence>
<dbReference type="Proteomes" id="UP000199599">
    <property type="component" value="Unassembled WGS sequence"/>
</dbReference>
<dbReference type="InterPro" id="IPR050315">
    <property type="entry name" value="FAD-oxidoreductase_2"/>
</dbReference>
<sequence>MAKKITDKPGKYTGSGQGKESQINLEVEVGSDQIIRVNSLDRYAPGSLADNAFKKMAQKIVAHQDVDVDVVSGASETSRGIIEGVKDALTKADVDLEALKANGARTIVSAKKTINVDVAVVGAGGAGVAAALAARQHGASVALLEKTISPLGASTFAGGMFAGDSQQQKEQNQVVSKKWLYNEYMDASQGYMNSILVRRIIDESGKTVDWLNENGAIMKLVDAGTGGSFDHIGMPATLHGYQEGGTKAVTKLIEKFKSLGGQIYFGFAGQRLLQDDQGQVIGLIAQSDEQELQVNAKKVIIATGGFGGNAEMRKEYLGDVSTQGQVLQNTGDGLNMAWDAGTARHINGSTHYFWQTFSNEDIGKMAKLVGPGWMPLNALADFPNLRVNNRGQRYASETHALDFAVHGAELSEQPQQTEFVILDQAMLNKIKEGGTVAIEDHYGKWKNKREFYMEFNFPTDTDESIKREHEKTDFTTLLKQLSSTNVVFIGQTIPELAEQMGVDAINLQKSVDQYNEAKKKGEDELFFSDTKRMIPVEQGPFYAVKFIARNLGTLGGATIDEKMRALKPDGEPVANLYIAGADASGMYGKAYVDFEGGTLGFAYISGRLAGIDAAETAKESN</sequence>
<evidence type="ECO:0000256" key="3">
    <source>
        <dbReference type="ARBA" id="ARBA00013137"/>
    </source>
</evidence>
<dbReference type="EC" id="1.3.99.33" evidence="3"/>
<dbReference type="InterPro" id="IPR036188">
    <property type="entry name" value="FAD/NAD-bd_sf"/>
</dbReference>
<evidence type="ECO:0000256" key="5">
    <source>
        <dbReference type="ARBA" id="ARBA00022630"/>
    </source>
</evidence>
<gene>
    <name evidence="11" type="ORF">SAMN04487792_0549</name>
</gene>
<evidence type="ECO:0000313" key="11">
    <source>
        <dbReference type="EMBL" id="SFD37258.1"/>
    </source>
</evidence>
<evidence type="ECO:0000256" key="6">
    <source>
        <dbReference type="ARBA" id="ARBA00022827"/>
    </source>
</evidence>
<evidence type="ECO:0000256" key="9">
    <source>
        <dbReference type="SAM" id="MobiDB-lite"/>
    </source>
</evidence>
<feature type="region of interest" description="Disordered" evidence="9">
    <location>
        <begin position="1"/>
        <end position="21"/>
    </location>
</feature>
<accession>A0A1I1RYC2</accession>
<feature type="domain" description="FMN-binding" evidence="10">
    <location>
        <begin position="18"/>
        <end position="92"/>
    </location>
</feature>
<dbReference type="SUPFAM" id="SSF51905">
    <property type="entry name" value="FAD/NAD(P)-binding domain"/>
    <property type="match status" value="1"/>
</dbReference>
<comment type="catalytic activity">
    <reaction evidence="8">
        <text>dihydrourocanate + A = urocanate + AH2</text>
        <dbReference type="Rhea" id="RHEA:36059"/>
        <dbReference type="ChEBI" id="CHEBI:13193"/>
        <dbReference type="ChEBI" id="CHEBI:17499"/>
        <dbReference type="ChEBI" id="CHEBI:27247"/>
        <dbReference type="ChEBI" id="CHEBI:72991"/>
        <dbReference type="EC" id="1.3.99.33"/>
    </reaction>
</comment>
<protein>
    <recommendedName>
        <fullName evidence="4">Urocanate reductase</fullName>
        <ecNumber evidence="3">1.3.99.33</ecNumber>
    </recommendedName>
</protein>
<dbReference type="InterPro" id="IPR003953">
    <property type="entry name" value="FAD-dep_OxRdtase_2_FAD-bd"/>
</dbReference>
<dbReference type="GO" id="GO:0008202">
    <property type="term" value="P:steroid metabolic process"/>
    <property type="evidence" value="ECO:0007669"/>
    <property type="project" value="UniProtKB-ARBA"/>
</dbReference>
<keyword evidence="7" id="KW-0560">Oxidoreductase</keyword>
<name>A0A1I1RYC2_9LACO</name>
<dbReference type="Gene3D" id="3.90.1010.20">
    <property type="match status" value="1"/>
</dbReference>
<dbReference type="Gene3D" id="3.90.700.10">
    <property type="entry name" value="Succinate dehydrogenase/fumarate reductase flavoprotein, catalytic domain"/>
    <property type="match status" value="1"/>
</dbReference>
<dbReference type="GO" id="GO:0010181">
    <property type="term" value="F:FMN binding"/>
    <property type="evidence" value="ECO:0007669"/>
    <property type="project" value="InterPro"/>
</dbReference>
<organism evidence="11 12">
    <name type="scientific">Lactobacillus bombicola</name>
    <dbReference type="NCBI Taxonomy" id="1505723"/>
    <lineage>
        <taxon>Bacteria</taxon>
        <taxon>Bacillati</taxon>
        <taxon>Bacillota</taxon>
        <taxon>Bacilli</taxon>
        <taxon>Lactobacillales</taxon>
        <taxon>Lactobacillaceae</taxon>
        <taxon>Lactobacillus</taxon>
    </lineage>
</organism>
<keyword evidence="6" id="KW-0274">FAD</keyword>
<evidence type="ECO:0000259" key="10">
    <source>
        <dbReference type="SMART" id="SM00900"/>
    </source>
</evidence>
<dbReference type="Pfam" id="PF04205">
    <property type="entry name" value="FMN_bind"/>
    <property type="match status" value="1"/>
</dbReference>
<evidence type="ECO:0000313" key="12">
    <source>
        <dbReference type="Proteomes" id="UP000199599"/>
    </source>
</evidence>
<feature type="compositionally biased region" description="Basic and acidic residues" evidence="9">
    <location>
        <begin position="1"/>
        <end position="10"/>
    </location>
</feature>
<keyword evidence="5" id="KW-0285">Flavoprotein</keyword>
<dbReference type="Pfam" id="PF00890">
    <property type="entry name" value="FAD_binding_2"/>
    <property type="match status" value="1"/>
</dbReference>
<comment type="cofactor">
    <cofactor evidence="1">
        <name>FMN</name>
        <dbReference type="ChEBI" id="CHEBI:58210"/>
    </cofactor>
</comment>
<dbReference type="RefSeq" id="WP_090092535.1">
    <property type="nucleotide sequence ID" value="NZ_CBCRVU010000002.1"/>
</dbReference>
<evidence type="ECO:0000256" key="1">
    <source>
        <dbReference type="ARBA" id="ARBA00001917"/>
    </source>
</evidence>
<dbReference type="AlphaFoldDB" id="A0A1I1RYC2"/>
<evidence type="ECO:0000256" key="4">
    <source>
        <dbReference type="ARBA" id="ARBA00015872"/>
    </source>
</evidence>
<dbReference type="EMBL" id="FOMN01000002">
    <property type="protein sequence ID" value="SFD37258.1"/>
    <property type="molecule type" value="Genomic_DNA"/>
</dbReference>
<dbReference type="PANTHER" id="PTHR43400:SF10">
    <property type="entry name" value="3-OXOSTEROID 1-DEHYDROGENASE"/>
    <property type="match status" value="1"/>
</dbReference>
<dbReference type="InterPro" id="IPR027477">
    <property type="entry name" value="Succ_DH/fumarate_Rdtase_cat_sf"/>
</dbReference>
<comment type="cofactor">
    <cofactor evidence="2">
        <name>FAD</name>
        <dbReference type="ChEBI" id="CHEBI:57692"/>
    </cofactor>
</comment>
<reference evidence="12" key="1">
    <citation type="submission" date="2016-10" db="EMBL/GenBank/DDBJ databases">
        <authorList>
            <person name="Varghese N."/>
            <person name="Submissions S."/>
        </authorList>
    </citation>
    <scope>NUCLEOTIDE SEQUENCE [LARGE SCALE GENOMIC DNA]</scope>
    <source>
        <strain evidence="12">R-53102</strain>
    </source>
</reference>
<dbReference type="SMART" id="SM00900">
    <property type="entry name" value="FMN_bind"/>
    <property type="match status" value="1"/>
</dbReference>
<evidence type="ECO:0000256" key="8">
    <source>
        <dbReference type="ARBA" id="ARBA00049922"/>
    </source>
</evidence>
<dbReference type="STRING" id="1505723.SAMN04487792_0549"/>
<dbReference type="InterPro" id="IPR007329">
    <property type="entry name" value="FMN-bd"/>
</dbReference>
<dbReference type="GO" id="GO:0033765">
    <property type="term" value="F:steroid dehydrogenase activity, acting on the CH-CH group of donors"/>
    <property type="evidence" value="ECO:0007669"/>
    <property type="project" value="UniProtKB-ARBA"/>
</dbReference>
<dbReference type="GO" id="GO:0016020">
    <property type="term" value="C:membrane"/>
    <property type="evidence" value="ECO:0007669"/>
    <property type="project" value="InterPro"/>
</dbReference>
<proteinExistence type="predicted"/>
<evidence type="ECO:0000256" key="2">
    <source>
        <dbReference type="ARBA" id="ARBA00001974"/>
    </source>
</evidence>